<reference evidence="1 2" key="1">
    <citation type="submission" date="2015-04" db="EMBL/GenBank/DDBJ databases">
        <authorList>
            <person name="Syromyatnikov M.Y."/>
            <person name="Popov V.N."/>
        </authorList>
    </citation>
    <scope>NUCLEOTIDE SEQUENCE [LARGE SCALE GENOMIC DNA]</scope>
</reference>
<gene>
    <name evidence="1" type="ORF">CLUMA_CG008528</name>
</gene>
<protein>
    <submittedName>
        <fullName evidence="1">CLUMA_CG008528, isoform A</fullName>
    </submittedName>
</protein>
<dbReference type="EMBL" id="CVRI01000040">
    <property type="protein sequence ID" value="CRK95045.1"/>
    <property type="molecule type" value="Genomic_DNA"/>
</dbReference>
<accession>A0A1J1I427</accession>
<proteinExistence type="predicted"/>
<keyword evidence="2" id="KW-1185">Reference proteome</keyword>
<sequence length="89" mass="10687">MSNVQIKYFNSNAHKQISFLLSQIQATFSHSSTFYFFVERRRKKTTVFVACLPRESIKYAKRWKEKKEKNLVADKKQVFSFVMTQHDFI</sequence>
<dbReference type="AlphaFoldDB" id="A0A1J1I427"/>
<evidence type="ECO:0000313" key="2">
    <source>
        <dbReference type="Proteomes" id="UP000183832"/>
    </source>
</evidence>
<organism evidence="1 2">
    <name type="scientific">Clunio marinus</name>
    <dbReference type="NCBI Taxonomy" id="568069"/>
    <lineage>
        <taxon>Eukaryota</taxon>
        <taxon>Metazoa</taxon>
        <taxon>Ecdysozoa</taxon>
        <taxon>Arthropoda</taxon>
        <taxon>Hexapoda</taxon>
        <taxon>Insecta</taxon>
        <taxon>Pterygota</taxon>
        <taxon>Neoptera</taxon>
        <taxon>Endopterygota</taxon>
        <taxon>Diptera</taxon>
        <taxon>Nematocera</taxon>
        <taxon>Chironomoidea</taxon>
        <taxon>Chironomidae</taxon>
        <taxon>Clunio</taxon>
    </lineage>
</organism>
<dbReference type="Proteomes" id="UP000183832">
    <property type="component" value="Unassembled WGS sequence"/>
</dbReference>
<name>A0A1J1I427_9DIPT</name>
<evidence type="ECO:0000313" key="1">
    <source>
        <dbReference type="EMBL" id="CRK95045.1"/>
    </source>
</evidence>